<feature type="region of interest" description="Disordered" evidence="1">
    <location>
        <begin position="1"/>
        <end position="33"/>
    </location>
</feature>
<organism evidence="4">
    <name type="scientific">Haemonchus placei</name>
    <name type="common">Barber's pole worm</name>
    <dbReference type="NCBI Taxonomy" id="6290"/>
    <lineage>
        <taxon>Eukaryota</taxon>
        <taxon>Metazoa</taxon>
        <taxon>Ecdysozoa</taxon>
        <taxon>Nematoda</taxon>
        <taxon>Chromadorea</taxon>
        <taxon>Rhabditida</taxon>
        <taxon>Rhabditina</taxon>
        <taxon>Rhabditomorpha</taxon>
        <taxon>Strongyloidea</taxon>
        <taxon>Trichostrongylidae</taxon>
        <taxon>Haemonchus</taxon>
    </lineage>
</organism>
<evidence type="ECO:0000313" key="3">
    <source>
        <dbReference type="Proteomes" id="UP000268014"/>
    </source>
</evidence>
<reference evidence="4" key="1">
    <citation type="submission" date="2017-02" db="UniProtKB">
        <authorList>
            <consortium name="WormBaseParasite"/>
        </authorList>
    </citation>
    <scope>IDENTIFICATION</scope>
</reference>
<proteinExistence type="predicted"/>
<evidence type="ECO:0000313" key="4">
    <source>
        <dbReference type="WBParaSite" id="HPLM_0001934101-mRNA-1"/>
    </source>
</evidence>
<dbReference type="EMBL" id="UZAF01021225">
    <property type="protein sequence ID" value="VDO76558.1"/>
    <property type="molecule type" value="Genomic_DNA"/>
</dbReference>
<name>A0A0N4X4P9_HAEPC</name>
<protein>
    <submittedName>
        <fullName evidence="2 4">Uncharacterized protein</fullName>
    </submittedName>
</protein>
<evidence type="ECO:0000256" key="1">
    <source>
        <dbReference type="SAM" id="MobiDB-lite"/>
    </source>
</evidence>
<accession>A0A0N4X4P9</accession>
<dbReference type="AlphaFoldDB" id="A0A0N4X4P9"/>
<keyword evidence="3" id="KW-1185">Reference proteome</keyword>
<sequence>MNRPTEGLASADANGNAAESPGRHSRQSSEVQP</sequence>
<gene>
    <name evidence="2" type="ORF">HPLM_LOCUS19333</name>
</gene>
<evidence type="ECO:0000313" key="2">
    <source>
        <dbReference type="EMBL" id="VDO76558.1"/>
    </source>
</evidence>
<dbReference type="Proteomes" id="UP000268014">
    <property type="component" value="Unassembled WGS sequence"/>
</dbReference>
<dbReference type="WBParaSite" id="HPLM_0001934101-mRNA-1">
    <property type="protein sequence ID" value="HPLM_0001934101-mRNA-1"/>
    <property type="gene ID" value="HPLM_0001934101"/>
</dbReference>
<reference evidence="2 3" key="2">
    <citation type="submission" date="2018-11" db="EMBL/GenBank/DDBJ databases">
        <authorList>
            <consortium name="Pathogen Informatics"/>
        </authorList>
    </citation>
    <scope>NUCLEOTIDE SEQUENCE [LARGE SCALE GENOMIC DNA]</scope>
    <source>
        <strain evidence="2 3">MHpl1</strain>
    </source>
</reference>